<sequence length="777" mass="83682">MVARLLRATRPPASQLARRVSTATAAAAPPAVAAAPSISHSELRALQALESRVNWLSSLMIHHANNERPKRDGLKVGGHQASCASSVSILTALYTKVLEPQDRVAVKPHAGPVFHALMYLMGRQSRDNLQRFRALGGVQPYPSRTKDLPEVDLSTGSVGLGAALTCFTSLVEGYLRSKSLVPPAWPGTGVVPDRPGRHIALVGDAELDEGNVFEALLETWKLGTKHTWMIVDYNRQSLDKIVEDQSSRVIDRMFRLNGWEVLTLKFGRRLRDAFERPGGQGLRQTLVDSYNDDELQRLMTNLGGHCYETLIEAFDRAAQSDGRVCFLAYTIKGFGLPLAGHRDNHGLYLTSQQFEAFRASHGRSEANQWEPFDGLPDEARALVAAAPINSVPTRRHSPGPVCIPADLAPSVGGANAKPVSSQTAFGAVMLELARGDSAFAGRLLTMAPDVTTTTSLSGFVNKRGIFTSGDSEPDNFRAARAPGVASLNNWGKSARGQHIELGIAENNLLLCMAAAGLSAELFGHRLFPVGTLYDPFVARALDSLIYGTYMRSRFMLVGTPSGLTLAPEGGAHQSIGTPLIGTSVPNLLTYEPAFADEVKAVMRAGFEHMQAEDGGAVYLRLSTRAVEQMPRDLAADSALDDAIVRGGYWHVPPHAATKVVIAFSGVVAPEAIAAQRSLGASAALLQVTSYDRLTNEWKERRGGSYVTELLGGIPRGARLVTVLDGHPSALSWLGGVHGHPVTPLGVTEFGQTGDVLELYERYEIDEAAILRACEQIC</sequence>
<dbReference type="InterPro" id="IPR029061">
    <property type="entry name" value="THDP-binding"/>
</dbReference>
<dbReference type="InterPro" id="IPR051157">
    <property type="entry name" value="PDH/Transketolase"/>
</dbReference>
<dbReference type="Gene3D" id="3.40.50.920">
    <property type="match status" value="1"/>
</dbReference>
<organism evidence="3 4">
    <name type="scientific">Emiliania huxleyi (strain CCMP1516)</name>
    <dbReference type="NCBI Taxonomy" id="280463"/>
    <lineage>
        <taxon>Eukaryota</taxon>
        <taxon>Haptista</taxon>
        <taxon>Haptophyta</taxon>
        <taxon>Prymnesiophyceae</taxon>
        <taxon>Isochrysidales</taxon>
        <taxon>Noelaerhabdaceae</taxon>
        <taxon>Emiliania</taxon>
    </lineage>
</organism>
<dbReference type="SUPFAM" id="SSF52518">
    <property type="entry name" value="Thiamin diphosphate-binding fold (THDP-binding)"/>
    <property type="match status" value="2"/>
</dbReference>
<dbReference type="SUPFAM" id="SSF52922">
    <property type="entry name" value="TK C-terminal domain-like"/>
    <property type="match status" value="1"/>
</dbReference>
<name>A0A0D3JQA3_EMIH1</name>
<comment type="cofactor">
    <cofactor evidence="1">
        <name>thiamine diphosphate</name>
        <dbReference type="ChEBI" id="CHEBI:58937"/>
    </cofactor>
</comment>
<evidence type="ECO:0000256" key="1">
    <source>
        <dbReference type="ARBA" id="ARBA00001964"/>
    </source>
</evidence>
<evidence type="ECO:0000313" key="4">
    <source>
        <dbReference type="Proteomes" id="UP000013827"/>
    </source>
</evidence>
<dbReference type="Gene3D" id="3.40.50.970">
    <property type="match status" value="2"/>
</dbReference>
<dbReference type="PANTHER" id="PTHR43825">
    <property type="entry name" value="PYRUVATE DEHYDROGENASE E1 COMPONENT"/>
    <property type="match status" value="1"/>
</dbReference>
<accession>A0A0D3JQA3</accession>
<dbReference type="InterPro" id="IPR005475">
    <property type="entry name" value="Transketolase-like_Pyr-bd"/>
</dbReference>
<dbReference type="STRING" id="2903.R1CRR2"/>
<keyword evidence="4" id="KW-1185">Reference proteome</keyword>
<dbReference type="GO" id="GO:0016491">
    <property type="term" value="F:oxidoreductase activity"/>
    <property type="evidence" value="ECO:0007669"/>
    <property type="project" value="InterPro"/>
</dbReference>
<dbReference type="RefSeq" id="XP_005778117.1">
    <property type="nucleotide sequence ID" value="XM_005778060.1"/>
</dbReference>
<dbReference type="AlphaFoldDB" id="A0A0D3JQA3"/>
<reference evidence="4" key="1">
    <citation type="journal article" date="2013" name="Nature">
        <title>Pan genome of the phytoplankton Emiliania underpins its global distribution.</title>
        <authorList>
            <person name="Read B.A."/>
            <person name="Kegel J."/>
            <person name="Klute M.J."/>
            <person name="Kuo A."/>
            <person name="Lefebvre S.C."/>
            <person name="Maumus F."/>
            <person name="Mayer C."/>
            <person name="Miller J."/>
            <person name="Monier A."/>
            <person name="Salamov A."/>
            <person name="Young J."/>
            <person name="Aguilar M."/>
            <person name="Claverie J.M."/>
            <person name="Frickenhaus S."/>
            <person name="Gonzalez K."/>
            <person name="Herman E.K."/>
            <person name="Lin Y.C."/>
            <person name="Napier J."/>
            <person name="Ogata H."/>
            <person name="Sarno A.F."/>
            <person name="Shmutz J."/>
            <person name="Schroeder D."/>
            <person name="de Vargas C."/>
            <person name="Verret F."/>
            <person name="von Dassow P."/>
            <person name="Valentin K."/>
            <person name="Van de Peer Y."/>
            <person name="Wheeler G."/>
            <person name="Dacks J.B."/>
            <person name="Delwiche C.F."/>
            <person name="Dyhrman S.T."/>
            <person name="Glockner G."/>
            <person name="John U."/>
            <person name="Richards T."/>
            <person name="Worden A.Z."/>
            <person name="Zhang X."/>
            <person name="Grigoriev I.V."/>
            <person name="Allen A.E."/>
            <person name="Bidle K."/>
            <person name="Borodovsky M."/>
            <person name="Bowler C."/>
            <person name="Brownlee C."/>
            <person name="Cock J.M."/>
            <person name="Elias M."/>
            <person name="Gladyshev V.N."/>
            <person name="Groth M."/>
            <person name="Guda C."/>
            <person name="Hadaegh A."/>
            <person name="Iglesias-Rodriguez M.D."/>
            <person name="Jenkins J."/>
            <person name="Jones B.M."/>
            <person name="Lawson T."/>
            <person name="Leese F."/>
            <person name="Lindquist E."/>
            <person name="Lobanov A."/>
            <person name="Lomsadze A."/>
            <person name="Malik S.B."/>
            <person name="Marsh M.E."/>
            <person name="Mackinder L."/>
            <person name="Mock T."/>
            <person name="Mueller-Roeber B."/>
            <person name="Pagarete A."/>
            <person name="Parker M."/>
            <person name="Probert I."/>
            <person name="Quesneville H."/>
            <person name="Raines C."/>
            <person name="Rensing S.A."/>
            <person name="Riano-Pachon D.M."/>
            <person name="Richier S."/>
            <person name="Rokitta S."/>
            <person name="Shiraiwa Y."/>
            <person name="Soanes D.M."/>
            <person name="van der Giezen M."/>
            <person name="Wahlund T.M."/>
            <person name="Williams B."/>
            <person name="Wilson W."/>
            <person name="Wolfe G."/>
            <person name="Wurch L.L."/>
        </authorList>
    </citation>
    <scope>NUCLEOTIDE SEQUENCE</scope>
</reference>
<dbReference type="InterPro" id="IPR004660">
    <property type="entry name" value="PDH_E1"/>
</dbReference>
<protein>
    <recommendedName>
        <fullName evidence="2">Transketolase-like pyrimidine-binding domain-containing protein</fullName>
    </recommendedName>
</protein>
<dbReference type="KEGG" id="ehx:EMIHUDRAFT_450347"/>
<proteinExistence type="predicted"/>
<dbReference type="EnsemblProtists" id="EOD25688">
    <property type="protein sequence ID" value="EOD25688"/>
    <property type="gene ID" value="EMIHUDRAFT_450347"/>
</dbReference>
<dbReference type="PANTHER" id="PTHR43825:SF4">
    <property type="entry name" value="PYRUVATE DEHYDROGENASE E1 COMPONENT"/>
    <property type="match status" value="1"/>
</dbReference>
<dbReference type="SMART" id="SM00861">
    <property type="entry name" value="Transket_pyr"/>
    <property type="match status" value="1"/>
</dbReference>
<dbReference type="InterPro" id="IPR041621">
    <property type="entry name" value="PDH_E1_M"/>
</dbReference>
<dbReference type="HOGENOM" id="CLU_020309_0_0_1"/>
<dbReference type="GeneID" id="17271233"/>
<evidence type="ECO:0000259" key="2">
    <source>
        <dbReference type="SMART" id="SM00861"/>
    </source>
</evidence>
<dbReference type="PIRSF" id="PIRSF000156">
    <property type="entry name" value="Pyruvate_dh_E1"/>
    <property type="match status" value="1"/>
</dbReference>
<reference evidence="3" key="2">
    <citation type="submission" date="2024-10" db="UniProtKB">
        <authorList>
            <consortium name="EnsemblProtists"/>
        </authorList>
    </citation>
    <scope>IDENTIFICATION</scope>
</reference>
<dbReference type="OMA" id="WSVTSYK"/>
<dbReference type="Pfam" id="PF17831">
    <property type="entry name" value="PDH_E1_M"/>
    <property type="match status" value="1"/>
</dbReference>
<evidence type="ECO:0000313" key="3">
    <source>
        <dbReference type="EnsemblProtists" id="EOD25688"/>
    </source>
</evidence>
<feature type="domain" description="Transketolase-like pyrimidine-binding" evidence="2">
    <location>
        <begin position="419"/>
        <end position="628"/>
    </location>
</feature>
<dbReference type="eggNOG" id="KOG0523">
    <property type="taxonomic scope" value="Eukaryota"/>
</dbReference>
<dbReference type="PaxDb" id="2903-EOD25688"/>
<dbReference type="Proteomes" id="UP000013827">
    <property type="component" value="Unassembled WGS sequence"/>
</dbReference>
<dbReference type="InterPro" id="IPR009014">
    <property type="entry name" value="Transketo_C/PFOR_II"/>
</dbReference>